<dbReference type="InterPro" id="IPR036273">
    <property type="entry name" value="CRAL/TRIO_N_dom_sf"/>
</dbReference>
<dbReference type="Gene3D" id="1.10.8.20">
    <property type="entry name" value="N-terminal domain of phosphatidylinositol transfer protein sec14p"/>
    <property type="match status" value="1"/>
</dbReference>
<dbReference type="InterPro" id="IPR036865">
    <property type="entry name" value="CRAL-TRIO_dom_sf"/>
</dbReference>
<comment type="caution">
    <text evidence="2">The sequence shown here is derived from an EMBL/GenBank/DDBJ whole genome shotgun (WGS) entry which is preliminary data.</text>
</comment>
<evidence type="ECO:0000313" key="2">
    <source>
        <dbReference type="EMBL" id="KAG8188108.1"/>
    </source>
</evidence>
<dbReference type="Gene3D" id="1.20.5.1200">
    <property type="entry name" value="Alpha-tocopherol transfer"/>
    <property type="match status" value="1"/>
</dbReference>
<reference evidence="2 3" key="1">
    <citation type="journal article" date="2022" name="Nat. Ecol. Evol.">
        <title>A masculinizing supergene underlies an exaggerated male reproductive morph in a spider.</title>
        <authorList>
            <person name="Hendrickx F."/>
            <person name="De Corte Z."/>
            <person name="Sonet G."/>
            <person name="Van Belleghem S.M."/>
            <person name="Kostlbacher S."/>
            <person name="Vangestel C."/>
        </authorList>
    </citation>
    <scope>NUCLEOTIDE SEQUENCE [LARGE SCALE GENOMIC DNA]</scope>
    <source>
        <strain evidence="2">W744_W776</strain>
    </source>
</reference>
<dbReference type="AlphaFoldDB" id="A0AAV6UWP1"/>
<dbReference type="Gene3D" id="3.40.525.10">
    <property type="entry name" value="CRAL-TRIO lipid binding domain"/>
    <property type="match status" value="1"/>
</dbReference>
<dbReference type="GO" id="GO:0016020">
    <property type="term" value="C:membrane"/>
    <property type="evidence" value="ECO:0007669"/>
    <property type="project" value="TreeGrafter"/>
</dbReference>
<dbReference type="Pfam" id="PF00650">
    <property type="entry name" value="CRAL_TRIO"/>
    <property type="match status" value="1"/>
</dbReference>
<organism evidence="2 3">
    <name type="scientific">Oedothorax gibbosus</name>
    <dbReference type="NCBI Taxonomy" id="931172"/>
    <lineage>
        <taxon>Eukaryota</taxon>
        <taxon>Metazoa</taxon>
        <taxon>Ecdysozoa</taxon>
        <taxon>Arthropoda</taxon>
        <taxon>Chelicerata</taxon>
        <taxon>Arachnida</taxon>
        <taxon>Araneae</taxon>
        <taxon>Araneomorphae</taxon>
        <taxon>Entelegynae</taxon>
        <taxon>Araneoidea</taxon>
        <taxon>Linyphiidae</taxon>
        <taxon>Erigoninae</taxon>
        <taxon>Oedothorax</taxon>
    </lineage>
</organism>
<feature type="domain" description="CRAL-TRIO" evidence="1">
    <location>
        <begin position="122"/>
        <end position="284"/>
    </location>
</feature>
<dbReference type="EMBL" id="JAFNEN010000248">
    <property type="protein sequence ID" value="KAG8188108.1"/>
    <property type="molecule type" value="Genomic_DNA"/>
</dbReference>
<accession>A0AAV6UWP1</accession>
<sequence>KCYSPIVLSKVSIKDKETIKWKMNLEETTPLRLDCSSIPEFVCLKAKQELGETEIKIDKCLKEIRKLITNEAKLTSNTSDNFLLQFLRARKYITHEAFDLLKRYYQHRKTYASLYENYSPKQLRDVMDKNIMNFLPTRNSDGCAVWAVQFGKWDPEVTSFDDILRFGLLCNEQALKNPVTQISGVVSVVDLKELSWTHLFHIPSTSLRCYINATQDSLPIRHKAIHVINNPSIFAFLFAALKPLLNPKLKDRIHFHGSNLNSLHQFLPADTLPEEFGGTQGTFQNQKFYSSLLASEDEFIDCNKFGYKTK</sequence>
<dbReference type="PANTHER" id="PTHR10174">
    <property type="entry name" value="ALPHA-TOCOPHEROL TRANSFER PROTEIN-RELATED"/>
    <property type="match status" value="1"/>
</dbReference>
<dbReference type="InterPro" id="IPR001251">
    <property type="entry name" value="CRAL-TRIO_dom"/>
</dbReference>
<dbReference type="PANTHER" id="PTHR10174:SF130">
    <property type="entry name" value="ALPHA-TOCOPHEROL TRANSFER PROTEIN-LIKE"/>
    <property type="match status" value="1"/>
</dbReference>
<keyword evidence="3" id="KW-1185">Reference proteome</keyword>
<name>A0AAV6UWP1_9ARAC</name>
<evidence type="ECO:0000313" key="3">
    <source>
        <dbReference type="Proteomes" id="UP000827092"/>
    </source>
</evidence>
<evidence type="ECO:0000259" key="1">
    <source>
        <dbReference type="PROSITE" id="PS50191"/>
    </source>
</evidence>
<proteinExistence type="predicted"/>
<protein>
    <recommendedName>
        <fullName evidence="1">CRAL-TRIO domain-containing protein</fullName>
    </recommendedName>
</protein>
<dbReference type="SMART" id="SM01100">
    <property type="entry name" value="CRAL_TRIO_N"/>
    <property type="match status" value="1"/>
</dbReference>
<dbReference type="PRINTS" id="PR00180">
    <property type="entry name" value="CRETINALDHBP"/>
</dbReference>
<feature type="non-terminal residue" evidence="2">
    <location>
        <position position="1"/>
    </location>
</feature>
<dbReference type="SUPFAM" id="SSF52087">
    <property type="entry name" value="CRAL/TRIO domain"/>
    <property type="match status" value="1"/>
</dbReference>
<dbReference type="InterPro" id="IPR011074">
    <property type="entry name" value="CRAL/TRIO_N_dom"/>
</dbReference>
<dbReference type="CDD" id="cd00170">
    <property type="entry name" value="SEC14"/>
    <property type="match status" value="1"/>
</dbReference>
<dbReference type="Proteomes" id="UP000827092">
    <property type="component" value="Unassembled WGS sequence"/>
</dbReference>
<dbReference type="SMART" id="SM00516">
    <property type="entry name" value="SEC14"/>
    <property type="match status" value="1"/>
</dbReference>
<gene>
    <name evidence="2" type="ORF">JTE90_029036</name>
</gene>
<dbReference type="GO" id="GO:1902936">
    <property type="term" value="F:phosphatidylinositol bisphosphate binding"/>
    <property type="evidence" value="ECO:0007669"/>
    <property type="project" value="TreeGrafter"/>
</dbReference>
<dbReference type="PROSITE" id="PS50191">
    <property type="entry name" value="CRAL_TRIO"/>
    <property type="match status" value="1"/>
</dbReference>
<dbReference type="SUPFAM" id="SSF46938">
    <property type="entry name" value="CRAL/TRIO N-terminal domain"/>
    <property type="match status" value="1"/>
</dbReference>